<dbReference type="InterPro" id="IPR013087">
    <property type="entry name" value="Znf_C2H2_type"/>
</dbReference>
<keyword evidence="1" id="KW-0863">Zinc-finger</keyword>
<dbReference type="EMBL" id="GG738866">
    <property type="protein sequence ID" value="EFC44854.1"/>
    <property type="molecule type" value="Genomic_DNA"/>
</dbReference>
<feature type="domain" description="C2H2-type" evidence="2">
    <location>
        <begin position="28"/>
        <end position="51"/>
    </location>
</feature>
<dbReference type="KEGG" id="ngr:NAEGRDRAFT_5319"/>
<accession>D2VEC0</accession>
<dbReference type="InterPro" id="IPR039258">
    <property type="entry name" value="ZNF511"/>
</dbReference>
<feature type="non-terminal residue" evidence="3">
    <location>
        <position position="93"/>
    </location>
</feature>
<feature type="non-terminal residue" evidence="3">
    <location>
        <position position="1"/>
    </location>
</feature>
<dbReference type="RefSeq" id="XP_002677598.1">
    <property type="nucleotide sequence ID" value="XM_002677552.1"/>
</dbReference>
<name>D2VEC0_NAEGR</name>
<keyword evidence="4" id="KW-1185">Reference proteome</keyword>
<dbReference type="PROSITE" id="PS50157">
    <property type="entry name" value="ZINC_FINGER_C2H2_2"/>
    <property type="match status" value="1"/>
</dbReference>
<proteinExistence type="predicted"/>
<dbReference type="Proteomes" id="UP000006671">
    <property type="component" value="Unassembled WGS sequence"/>
</dbReference>
<evidence type="ECO:0000313" key="3">
    <source>
        <dbReference type="EMBL" id="EFC44854.1"/>
    </source>
</evidence>
<gene>
    <name evidence="3" type="ORF">NAEGRDRAFT_5319</name>
</gene>
<dbReference type="PANTHER" id="PTHR21354">
    <property type="entry name" value="ZINC FINGER PROTEIN 511"/>
    <property type="match status" value="1"/>
</dbReference>
<sequence length="93" mass="10927">EGFNCDLCGQYVGNNFEFEHHLESLHKHVCTECSRVFPSAFLLSVHLEENHDSFFSVMALKKDCYQCLVEDKSICNAKFRTSEQRDEHMRKDH</sequence>
<organism evidence="4">
    <name type="scientific">Naegleria gruberi</name>
    <name type="common">Amoeba</name>
    <dbReference type="NCBI Taxonomy" id="5762"/>
    <lineage>
        <taxon>Eukaryota</taxon>
        <taxon>Discoba</taxon>
        <taxon>Heterolobosea</taxon>
        <taxon>Tetramitia</taxon>
        <taxon>Eutetramitia</taxon>
        <taxon>Vahlkampfiidae</taxon>
        <taxon>Naegleria</taxon>
    </lineage>
</organism>
<dbReference type="PROSITE" id="PS00028">
    <property type="entry name" value="ZINC_FINGER_C2H2_1"/>
    <property type="match status" value="2"/>
</dbReference>
<dbReference type="SMART" id="SM00355">
    <property type="entry name" value="ZnF_C2H2"/>
    <property type="match status" value="3"/>
</dbReference>
<dbReference type="GeneID" id="8848913"/>
<dbReference type="Pfam" id="PF00096">
    <property type="entry name" value="zf-C2H2"/>
    <property type="match status" value="1"/>
</dbReference>
<reference evidence="3 4" key="1">
    <citation type="journal article" date="2010" name="Cell">
        <title>The genome of Naegleria gruberi illuminates early eukaryotic versatility.</title>
        <authorList>
            <person name="Fritz-Laylin L.K."/>
            <person name="Prochnik S.E."/>
            <person name="Ginger M.L."/>
            <person name="Dacks J.B."/>
            <person name="Carpenter M.L."/>
            <person name="Field M.C."/>
            <person name="Kuo A."/>
            <person name="Paredez A."/>
            <person name="Chapman J."/>
            <person name="Pham J."/>
            <person name="Shu S."/>
            <person name="Neupane R."/>
            <person name="Cipriano M."/>
            <person name="Mancuso J."/>
            <person name="Tu H."/>
            <person name="Salamov A."/>
            <person name="Lindquist E."/>
            <person name="Shapiro H."/>
            <person name="Lucas S."/>
            <person name="Grigoriev I.V."/>
            <person name="Cande W.Z."/>
            <person name="Fulton C."/>
            <person name="Rokhsar D.S."/>
            <person name="Dawson S.C."/>
        </authorList>
    </citation>
    <scope>NUCLEOTIDE SEQUENCE [LARGE SCALE GENOMIC DNA]</scope>
    <source>
        <strain evidence="3 4">NEG-M</strain>
    </source>
</reference>
<keyword evidence="1" id="KW-0862">Zinc</keyword>
<keyword evidence="1" id="KW-0479">Metal-binding</keyword>
<evidence type="ECO:0000256" key="1">
    <source>
        <dbReference type="PROSITE-ProRule" id="PRU00042"/>
    </source>
</evidence>
<evidence type="ECO:0000313" key="4">
    <source>
        <dbReference type="Proteomes" id="UP000006671"/>
    </source>
</evidence>
<dbReference type="VEuPathDB" id="AmoebaDB:NAEGRDRAFT_5319"/>
<protein>
    <submittedName>
        <fullName evidence="3">Predicted protein</fullName>
    </submittedName>
</protein>
<dbReference type="OMA" id="IHIRELH"/>
<dbReference type="InParanoid" id="D2VEC0"/>
<dbReference type="GO" id="GO:0008270">
    <property type="term" value="F:zinc ion binding"/>
    <property type="evidence" value="ECO:0007669"/>
    <property type="project" value="UniProtKB-KW"/>
</dbReference>
<dbReference type="PANTHER" id="PTHR21354:SF0">
    <property type="entry name" value="ZINC FINGER PROTEIN 511"/>
    <property type="match status" value="1"/>
</dbReference>
<dbReference type="AlphaFoldDB" id="D2VEC0"/>
<dbReference type="eggNOG" id="KOG4173">
    <property type="taxonomic scope" value="Eukaryota"/>
</dbReference>
<dbReference type="OrthoDB" id="18440at2759"/>
<evidence type="ECO:0000259" key="2">
    <source>
        <dbReference type="PROSITE" id="PS50157"/>
    </source>
</evidence>
<dbReference type="Gene3D" id="3.30.160.60">
    <property type="entry name" value="Classic Zinc Finger"/>
    <property type="match status" value="1"/>
</dbReference>